<dbReference type="STRING" id="139825.A0A401GQ03"/>
<accession>A0A401GQ03</accession>
<dbReference type="EMBL" id="BFAD01000006">
    <property type="protein sequence ID" value="GBE84311.1"/>
    <property type="molecule type" value="Genomic_DNA"/>
</dbReference>
<organism evidence="2 3">
    <name type="scientific">Sparassis crispa</name>
    <dbReference type="NCBI Taxonomy" id="139825"/>
    <lineage>
        <taxon>Eukaryota</taxon>
        <taxon>Fungi</taxon>
        <taxon>Dikarya</taxon>
        <taxon>Basidiomycota</taxon>
        <taxon>Agaricomycotina</taxon>
        <taxon>Agaricomycetes</taxon>
        <taxon>Polyporales</taxon>
        <taxon>Sparassidaceae</taxon>
        <taxon>Sparassis</taxon>
    </lineage>
</organism>
<gene>
    <name evidence="2" type="ORF">SCP_0602890</name>
</gene>
<evidence type="ECO:0000313" key="2">
    <source>
        <dbReference type="EMBL" id="GBE84311.1"/>
    </source>
</evidence>
<evidence type="ECO:0000256" key="1">
    <source>
        <dbReference type="SAM" id="MobiDB-lite"/>
    </source>
</evidence>
<feature type="compositionally biased region" description="Polar residues" evidence="1">
    <location>
        <begin position="22"/>
        <end position="93"/>
    </location>
</feature>
<comment type="caution">
    <text evidence="2">The sequence shown here is derived from an EMBL/GenBank/DDBJ whole genome shotgun (WGS) entry which is preliminary data.</text>
</comment>
<feature type="compositionally biased region" description="Polar residues" evidence="1">
    <location>
        <begin position="164"/>
        <end position="175"/>
    </location>
</feature>
<feature type="region of interest" description="Disordered" evidence="1">
    <location>
        <begin position="1"/>
        <end position="191"/>
    </location>
</feature>
<dbReference type="GeneID" id="38781228"/>
<dbReference type="Proteomes" id="UP000287166">
    <property type="component" value="Unassembled WGS sequence"/>
</dbReference>
<proteinExistence type="predicted"/>
<reference evidence="2 3" key="1">
    <citation type="journal article" date="2018" name="Sci. Rep.">
        <title>Genome sequence of the cauliflower mushroom Sparassis crispa (Hanabiratake) and its association with beneficial usage.</title>
        <authorList>
            <person name="Kiyama R."/>
            <person name="Furutani Y."/>
            <person name="Kawaguchi K."/>
            <person name="Nakanishi T."/>
        </authorList>
    </citation>
    <scope>NUCLEOTIDE SEQUENCE [LARGE SCALE GENOMIC DNA]</scope>
</reference>
<evidence type="ECO:0000313" key="3">
    <source>
        <dbReference type="Proteomes" id="UP000287166"/>
    </source>
</evidence>
<protein>
    <submittedName>
        <fullName evidence="2">Uncharacterized protein</fullName>
    </submittedName>
</protein>
<dbReference type="RefSeq" id="XP_027615224.1">
    <property type="nucleotide sequence ID" value="XM_027759423.1"/>
</dbReference>
<dbReference type="AlphaFoldDB" id="A0A401GQ03"/>
<name>A0A401GQ03_9APHY</name>
<dbReference type="InParanoid" id="A0A401GQ03"/>
<feature type="compositionally biased region" description="Polar residues" evidence="1">
    <location>
        <begin position="1"/>
        <end position="14"/>
    </location>
</feature>
<feature type="compositionally biased region" description="Basic and acidic residues" evidence="1">
    <location>
        <begin position="125"/>
        <end position="138"/>
    </location>
</feature>
<dbReference type="OrthoDB" id="6105938at2759"/>
<sequence>MPPPGTISSLQNGGLISPPRPQSTSSILPSARSGATSPTSPTRASYAPSIQSPLARGNTSSLHARSQSTAPHLRSMTPSVRTATPAITHSSSIGAEAPHSMPSKARRLSSPPPPLKMTRTSSSSSDEKEKEKQRDARRVQLIQRWIPSIDAAHLPTGRSDRFHSTLSSGHTSSAVPTPPPRYKTPFSAHSP</sequence>
<keyword evidence="3" id="KW-1185">Reference proteome</keyword>